<name>A0ABU5BM28_9PSED</name>
<evidence type="ECO:0008006" key="4">
    <source>
        <dbReference type="Google" id="ProtNLM"/>
    </source>
</evidence>
<keyword evidence="1" id="KW-1133">Transmembrane helix</keyword>
<dbReference type="RefSeq" id="WP_320336662.1">
    <property type="nucleotide sequence ID" value="NZ_JASFAG010000002.1"/>
</dbReference>
<evidence type="ECO:0000256" key="1">
    <source>
        <dbReference type="SAM" id="Phobius"/>
    </source>
</evidence>
<keyword evidence="3" id="KW-1185">Reference proteome</keyword>
<organism evidence="2 3">
    <name type="scientific">Pseudomonas zeae</name>
    <dbReference type="NCBI Taxonomy" id="2745510"/>
    <lineage>
        <taxon>Bacteria</taxon>
        <taxon>Pseudomonadati</taxon>
        <taxon>Pseudomonadota</taxon>
        <taxon>Gammaproteobacteria</taxon>
        <taxon>Pseudomonadales</taxon>
        <taxon>Pseudomonadaceae</taxon>
        <taxon>Pseudomonas</taxon>
    </lineage>
</organism>
<comment type="caution">
    <text evidence="2">The sequence shown here is derived from an EMBL/GenBank/DDBJ whole genome shotgun (WGS) entry which is preliminary data.</text>
</comment>
<keyword evidence="1" id="KW-0472">Membrane</keyword>
<keyword evidence="1" id="KW-0812">Transmembrane</keyword>
<evidence type="ECO:0000313" key="2">
    <source>
        <dbReference type="EMBL" id="MDX9677393.1"/>
    </source>
</evidence>
<sequence length="129" mass="14261">MTMKPGSPESVPVPRRKPSQFIPVQQIHDNISQEVITITADKLELALINHMECLAKKDAWQMPLSLLVGVIVVFCSSNFKAAFGVTADTWAAIFILFGVGCAIWLVRSLLRINNAVSVETLIEVIKNKQ</sequence>
<accession>A0ABU5BM28</accession>
<dbReference type="Proteomes" id="UP001287024">
    <property type="component" value="Unassembled WGS sequence"/>
</dbReference>
<dbReference type="EMBL" id="JASFAG010000002">
    <property type="protein sequence ID" value="MDX9677393.1"/>
    <property type="molecule type" value="Genomic_DNA"/>
</dbReference>
<gene>
    <name evidence="2" type="ORF">QMK45_15860</name>
</gene>
<feature type="transmembrane region" description="Helical" evidence="1">
    <location>
        <begin position="64"/>
        <end position="83"/>
    </location>
</feature>
<proteinExistence type="predicted"/>
<feature type="transmembrane region" description="Helical" evidence="1">
    <location>
        <begin position="89"/>
        <end position="106"/>
    </location>
</feature>
<protein>
    <recommendedName>
        <fullName evidence="4">Holin-X, holin superfamily III</fullName>
    </recommendedName>
</protein>
<reference evidence="2 3" key="1">
    <citation type="submission" date="2023-05" db="EMBL/GenBank/DDBJ databases">
        <title>Siderophore-mediated competition between Bacillus subtilis and Pseudomonas marginalis.</title>
        <authorList>
            <person name="Lyng M."/>
            <person name="Joergensen J.P.B."/>
            <person name="Schostag M.D."/>
            <person name="Jarmusch S.A."/>
            <person name="Aguilar D.K.C."/>
            <person name="Andrade C.N.L."/>
            <person name="Kovacs A.T."/>
        </authorList>
    </citation>
    <scope>NUCLEOTIDE SEQUENCE [LARGE SCALE GENOMIC DNA]</scope>
    <source>
        <strain evidence="2 3">P8_72</strain>
    </source>
</reference>
<evidence type="ECO:0000313" key="3">
    <source>
        <dbReference type="Proteomes" id="UP001287024"/>
    </source>
</evidence>